<dbReference type="Proteomes" id="UP001628156">
    <property type="component" value="Unassembled WGS sequence"/>
</dbReference>
<feature type="region of interest" description="Disordered" evidence="1">
    <location>
        <begin position="88"/>
        <end position="201"/>
    </location>
</feature>
<protein>
    <recommendedName>
        <fullName evidence="5">Jessie 3a</fullName>
    </recommendedName>
</protein>
<feature type="compositionally biased region" description="Polar residues" evidence="1">
    <location>
        <begin position="93"/>
        <end position="107"/>
    </location>
</feature>
<evidence type="ECO:0000313" key="3">
    <source>
        <dbReference type="EMBL" id="GAB1225549.1"/>
    </source>
</evidence>
<feature type="signal peptide" evidence="2">
    <location>
        <begin position="1"/>
        <end position="17"/>
    </location>
</feature>
<sequence length="653" mass="73434">MKLAVLTVTIFMTLSYGLNITFGQRTNCDGLESGFYCVDSTTYYWCYGQSRFKQATCPNGLECKCGKTIYNPCMWPFQGGTPDCDGKPGKYFSGTTPDEPSESSTVNPPEDSSSVPPSPDSSSTPVSSSSHTPEPSESSSQQKSESSSQQKSESSSQQKSESSSQQKSESSSQQKSESSTSQSSNNSGDDDYNPDWPDVEKGVYSMAPNTHLPLVLKFDKNKWKEQIKEVVSNANYNNEALYQPATSDYDCALHPPSKYDNNPTQIWIGRPSQSVTISYTPGVAIRLPDKYYGMFLGYAMDAYGLNPGMLIGLGAKESFSFARYQATDDGSYFIVANENEHYDCYSSSQRGLCRDGNLDGPFQVETGGMSTDVAILPNRFWIGESTTPKSERKIKYMFDNEVLTYSGFRAYHDYFTLNYGRAFVLTSLDFHFRHNLVMNMKKVGLRDALSKRTKREQRDSLEFATAMYTYNRGVFDTQLIQMLNGCNADMDPCTDCKLDGYGGHTTDIRIVCKAVDSVPNKEVYDYNLNKEDVEYFISTIQSTYPFNNVDWKTLRSDVDTAYDYLKSKRNSNAISFRYDWRTLLAVIRMHLPPIEYFVGDQVKTFQDYWGGVLNDDLGPYQSVSNFPFKFCSTSGGRSNLCSSKSHKQVHYSK</sequence>
<evidence type="ECO:0008006" key="5">
    <source>
        <dbReference type="Google" id="ProtNLM"/>
    </source>
</evidence>
<proteinExistence type="predicted"/>
<name>A0ABQ0DRS1_9EUKA</name>
<feature type="chain" id="PRO_5045712802" description="Jessie 3a" evidence="2">
    <location>
        <begin position="18"/>
        <end position="653"/>
    </location>
</feature>
<comment type="caution">
    <text evidence="3">The sequence shown here is derived from an EMBL/GenBank/DDBJ whole genome shotgun (WGS) entry which is preliminary data.</text>
</comment>
<reference evidence="3 4" key="1">
    <citation type="journal article" date="2019" name="PLoS Negl. Trop. Dis.">
        <title>Whole genome sequencing of Entamoeba nuttalli reveals mammalian host-related molecular signatures and a novel octapeptide-repeat surface protein.</title>
        <authorList>
            <person name="Tanaka M."/>
            <person name="Makiuchi T."/>
            <person name="Komiyama T."/>
            <person name="Shiina T."/>
            <person name="Osaki K."/>
            <person name="Tachibana H."/>
        </authorList>
    </citation>
    <scope>NUCLEOTIDE SEQUENCE [LARGE SCALE GENOMIC DNA]</scope>
    <source>
        <strain evidence="3 4">P19-061405</strain>
    </source>
</reference>
<gene>
    <name evidence="3" type="ORF">ENUP19_0255G0016</name>
</gene>
<evidence type="ECO:0000256" key="1">
    <source>
        <dbReference type="SAM" id="MobiDB-lite"/>
    </source>
</evidence>
<evidence type="ECO:0000313" key="4">
    <source>
        <dbReference type="Proteomes" id="UP001628156"/>
    </source>
</evidence>
<feature type="compositionally biased region" description="Low complexity" evidence="1">
    <location>
        <begin position="108"/>
        <end position="184"/>
    </location>
</feature>
<evidence type="ECO:0000256" key="2">
    <source>
        <dbReference type="SAM" id="SignalP"/>
    </source>
</evidence>
<accession>A0ABQ0DRS1</accession>
<organism evidence="3 4">
    <name type="scientific">Entamoeba nuttalli</name>
    <dbReference type="NCBI Taxonomy" id="412467"/>
    <lineage>
        <taxon>Eukaryota</taxon>
        <taxon>Amoebozoa</taxon>
        <taxon>Evosea</taxon>
        <taxon>Archamoebae</taxon>
        <taxon>Mastigamoebida</taxon>
        <taxon>Entamoebidae</taxon>
        <taxon>Entamoeba</taxon>
    </lineage>
</organism>
<dbReference type="EMBL" id="BAAFRS010000255">
    <property type="protein sequence ID" value="GAB1225549.1"/>
    <property type="molecule type" value="Genomic_DNA"/>
</dbReference>
<keyword evidence="2" id="KW-0732">Signal</keyword>
<keyword evidence="4" id="KW-1185">Reference proteome</keyword>